<evidence type="ECO:0000313" key="1">
    <source>
        <dbReference type="EMBL" id="MBC6992959.1"/>
    </source>
</evidence>
<protein>
    <submittedName>
        <fullName evidence="1">Uncharacterized protein</fullName>
    </submittedName>
</protein>
<dbReference type="Proteomes" id="UP000650081">
    <property type="component" value="Unassembled WGS sequence"/>
</dbReference>
<evidence type="ECO:0000313" key="2">
    <source>
        <dbReference type="Proteomes" id="UP000650081"/>
    </source>
</evidence>
<dbReference type="RefSeq" id="WP_187465089.1">
    <property type="nucleotide sequence ID" value="NZ_JACSIT010000042.1"/>
</dbReference>
<dbReference type="AlphaFoldDB" id="A0A923PKG9"/>
<organism evidence="1 2">
    <name type="scientific">Neolewinella lacunae</name>
    <dbReference type="NCBI Taxonomy" id="1517758"/>
    <lineage>
        <taxon>Bacteria</taxon>
        <taxon>Pseudomonadati</taxon>
        <taxon>Bacteroidota</taxon>
        <taxon>Saprospiria</taxon>
        <taxon>Saprospirales</taxon>
        <taxon>Lewinellaceae</taxon>
        <taxon>Neolewinella</taxon>
    </lineage>
</organism>
<proteinExistence type="predicted"/>
<reference evidence="1" key="1">
    <citation type="submission" date="2020-08" db="EMBL/GenBank/DDBJ databases">
        <title>Lewinella bacteria from marine environments.</title>
        <authorList>
            <person name="Zhong Y."/>
        </authorList>
    </citation>
    <scope>NUCLEOTIDE SEQUENCE</scope>
    <source>
        <strain evidence="1">KCTC 42187</strain>
    </source>
</reference>
<accession>A0A923PKG9</accession>
<gene>
    <name evidence="1" type="ORF">H9S92_02170</name>
</gene>
<dbReference type="EMBL" id="JACSIT010000042">
    <property type="protein sequence ID" value="MBC6992959.1"/>
    <property type="molecule type" value="Genomic_DNA"/>
</dbReference>
<keyword evidence="2" id="KW-1185">Reference proteome</keyword>
<sequence>MIKYIVHIFIVATTLLFSCTDEGNRNQDNLTHNQVIPQQAVEIDSSILYVKVQVVNQVDTIRIIQTDEYRNITFVNQDTLFNVENHVSEVKFIDFDQDGHTDILYCFYGNNASYELALYQKGTTTWKMVEGFNDFESVEKLRDKPLYYTYSGNGCADSDWSSYLIEIDAKLVVNKLGKIEGRGCKVSDANKGIFIYQLSNDSSHLKDSILRPPGYYDDKWRFIEDYWHKKSHTFANNFPCTCCDEDAQDTDCMECYTKKYGITLKGTPNGNYQMTLKNRVTKESIDITYEELTRFGFSGIKFCTENYVVISMSCGGPCTGDAVIFLDDYNVETYMYANYLPNNNLVLFRKNEQFDSIHIRNLLSKSETVIQIDTCVYDEDAWSGYCSTNELFIIDSFLIIDNRALDTTLSNQEINIKKLLE</sequence>
<name>A0A923PKG9_9BACT</name>
<comment type="caution">
    <text evidence="1">The sequence shown here is derived from an EMBL/GenBank/DDBJ whole genome shotgun (WGS) entry which is preliminary data.</text>
</comment>
<dbReference type="PROSITE" id="PS51257">
    <property type="entry name" value="PROKAR_LIPOPROTEIN"/>
    <property type="match status" value="1"/>
</dbReference>